<dbReference type="Pfam" id="PF01535">
    <property type="entry name" value="PPR"/>
    <property type="match status" value="4"/>
</dbReference>
<dbReference type="FunFam" id="1.25.40.10:FF:000333">
    <property type="entry name" value="Pentatricopeptide repeat-containing protein"/>
    <property type="match status" value="1"/>
</dbReference>
<keyword evidence="2" id="KW-0677">Repeat</keyword>
<dbReference type="OMA" id="SQMIGGF"/>
<feature type="repeat" description="PPR" evidence="3">
    <location>
        <begin position="399"/>
        <end position="433"/>
    </location>
</feature>
<evidence type="ECO:0000256" key="3">
    <source>
        <dbReference type="PROSITE-ProRule" id="PRU00708"/>
    </source>
</evidence>
<protein>
    <submittedName>
        <fullName evidence="4">Pentatricopeptide repeat superfamily protein</fullName>
    </submittedName>
</protein>
<dbReference type="InterPro" id="IPR002885">
    <property type="entry name" value="PPR_rpt"/>
</dbReference>
<dbReference type="NCBIfam" id="TIGR00756">
    <property type="entry name" value="PPR"/>
    <property type="match status" value="8"/>
</dbReference>
<accession>A0A061FIV2</accession>
<feature type="repeat" description="PPR" evidence="3">
    <location>
        <begin position="263"/>
        <end position="297"/>
    </location>
</feature>
<dbReference type="EMBL" id="CM001886">
    <property type="protein sequence ID" value="EOY16597.1"/>
    <property type="molecule type" value="Genomic_DNA"/>
</dbReference>
<feature type="repeat" description="PPR" evidence="3">
    <location>
        <begin position="201"/>
        <end position="235"/>
    </location>
</feature>
<feature type="repeat" description="PPR" evidence="3">
    <location>
        <begin position="333"/>
        <end position="363"/>
    </location>
</feature>
<dbReference type="PANTHER" id="PTHR47926:SF484">
    <property type="entry name" value="PENTATRICOPEPTIDE REPEAT-CONTAINING PROTEIN"/>
    <property type="match status" value="1"/>
</dbReference>
<dbReference type="Gene3D" id="1.25.40.10">
    <property type="entry name" value="Tetratricopeptide repeat domain"/>
    <property type="match status" value="4"/>
</dbReference>
<proteinExistence type="inferred from homology"/>
<dbReference type="SUPFAM" id="SSF48452">
    <property type="entry name" value="TPR-like"/>
    <property type="match status" value="1"/>
</dbReference>
<gene>
    <name evidence="4" type="ORF">TCM_035420</name>
</gene>
<dbReference type="AlphaFoldDB" id="A0A061FIV2"/>
<feature type="repeat" description="PPR" evidence="3">
    <location>
        <begin position="364"/>
        <end position="398"/>
    </location>
</feature>
<dbReference type="Proteomes" id="UP000026915">
    <property type="component" value="Chromosome 8"/>
</dbReference>
<organism evidence="4 5">
    <name type="scientific">Theobroma cacao</name>
    <name type="common">Cacao</name>
    <name type="synonym">Cocoa</name>
    <dbReference type="NCBI Taxonomy" id="3641"/>
    <lineage>
        <taxon>Eukaryota</taxon>
        <taxon>Viridiplantae</taxon>
        <taxon>Streptophyta</taxon>
        <taxon>Embryophyta</taxon>
        <taxon>Tracheophyta</taxon>
        <taxon>Spermatophyta</taxon>
        <taxon>Magnoliopsida</taxon>
        <taxon>eudicotyledons</taxon>
        <taxon>Gunneridae</taxon>
        <taxon>Pentapetalae</taxon>
        <taxon>rosids</taxon>
        <taxon>malvids</taxon>
        <taxon>Malvales</taxon>
        <taxon>Malvaceae</taxon>
        <taxon>Byttnerioideae</taxon>
        <taxon>Theobroma</taxon>
    </lineage>
</organism>
<reference evidence="4 5" key="1">
    <citation type="journal article" date="2013" name="Genome Biol.">
        <title>The genome sequence of the most widely cultivated cacao type and its use to identify candidate genes regulating pod color.</title>
        <authorList>
            <person name="Motamayor J.C."/>
            <person name="Mockaitis K."/>
            <person name="Schmutz J."/>
            <person name="Haiminen N."/>
            <person name="Iii D.L."/>
            <person name="Cornejo O."/>
            <person name="Findley S.D."/>
            <person name="Zheng P."/>
            <person name="Utro F."/>
            <person name="Royaert S."/>
            <person name="Saski C."/>
            <person name="Jenkins J."/>
            <person name="Podicheti R."/>
            <person name="Zhao M."/>
            <person name="Scheffler B.E."/>
            <person name="Stack J.C."/>
            <person name="Feltus F.A."/>
            <person name="Mustiga G.M."/>
            <person name="Amores F."/>
            <person name="Phillips W."/>
            <person name="Marelli J.P."/>
            <person name="May G.D."/>
            <person name="Shapiro H."/>
            <person name="Ma J."/>
            <person name="Bustamante C.D."/>
            <person name="Schnell R.J."/>
            <person name="Main D."/>
            <person name="Gilbert D."/>
            <person name="Parida L."/>
            <person name="Kuhn D.N."/>
        </authorList>
    </citation>
    <scope>NUCLEOTIDE SEQUENCE [LARGE SCALE GENOMIC DNA]</scope>
    <source>
        <strain evidence="5">cv. Matina 1-6</strain>
    </source>
</reference>
<keyword evidence="5" id="KW-1185">Reference proteome</keyword>
<dbReference type="Pfam" id="PF12854">
    <property type="entry name" value="PPR_1"/>
    <property type="match status" value="1"/>
</dbReference>
<evidence type="ECO:0000313" key="4">
    <source>
        <dbReference type="EMBL" id="EOY16597.1"/>
    </source>
</evidence>
<dbReference type="FunFam" id="1.25.40.10:FF:000345">
    <property type="entry name" value="Pentatricopeptide repeat-containing protein"/>
    <property type="match status" value="1"/>
</dbReference>
<dbReference type="InterPro" id="IPR046848">
    <property type="entry name" value="E_motif"/>
</dbReference>
<dbReference type="GO" id="GO:0003723">
    <property type="term" value="F:RNA binding"/>
    <property type="evidence" value="ECO:0000318"/>
    <property type="project" value="GO_Central"/>
</dbReference>
<dbReference type="HOGENOM" id="CLU_002706_37_2_1"/>
<evidence type="ECO:0000256" key="2">
    <source>
        <dbReference type="ARBA" id="ARBA00022737"/>
    </source>
</evidence>
<feature type="repeat" description="PPR" evidence="3">
    <location>
        <begin position="105"/>
        <end position="139"/>
    </location>
</feature>
<sequence length="578" mass="65045">MRTANLPQNPQQIPNDLPQQTIKITETIGKNNSNPNQPSWSYIIRNRLSRGTPKQVLSLYTQIRQKGLYILVLVPLIFKACASASTQPFGKSLHAESIKAGVAFDLHTASSLLNMYSKCGNLIDSRKVFDEMPERNVVTWNAMIGGYLKNGDTKSALDLFENILVGRNSVTWIEMINGFAKNGDTLKARRFFDKVPLELRNVVTWTVMVDGYTANGELEAARELFEMMPEKNFYVWSSMISGYCKRGDVKEARNIFDRIPVRNLVNWNSLISGYAQNGFCEKALEMFRKMQSEGFEPDEVTITSILSACAQLGELDVGKEIHYLIKEKGIVVNQFVLNALLDMYAKCGDLAHARLIFEGMSRRTSACWNSMISGFALHGQSSEALEYFRRMEQSNEMPDEITFLSLLSACAHGGFVDAGLDIFSKMEKYGLVPSVKHYGCLVDLLGRAGRLKEAFDLIKRMPMKPNDVVWGALLGACRVHLDTNMVEQVMQEVGRLAHNSHYVLLSNIYAASDRWEKAEKMRMTMVSKGFQKTPGLSSVILSRIDLRSHHCSGTMMDHAEMWENANCIVVGDSRFAVR</sequence>
<dbReference type="GO" id="GO:0009451">
    <property type="term" value="P:RNA modification"/>
    <property type="evidence" value="ECO:0000318"/>
    <property type="project" value="GO_Central"/>
</dbReference>
<dbReference type="Pfam" id="PF20431">
    <property type="entry name" value="E_motif"/>
    <property type="match status" value="1"/>
</dbReference>
<feature type="repeat" description="PPR" evidence="3">
    <location>
        <begin position="298"/>
        <end position="332"/>
    </location>
</feature>
<evidence type="ECO:0000256" key="1">
    <source>
        <dbReference type="ARBA" id="ARBA00006643"/>
    </source>
</evidence>
<dbReference type="InterPro" id="IPR011990">
    <property type="entry name" value="TPR-like_helical_dom_sf"/>
</dbReference>
<dbReference type="PROSITE" id="PS51375">
    <property type="entry name" value="PPR"/>
    <property type="match status" value="7"/>
</dbReference>
<comment type="similarity">
    <text evidence="1">Belongs to the PPR family. PCMP-H subfamily.</text>
</comment>
<dbReference type="Gramene" id="EOY16597">
    <property type="protein sequence ID" value="EOY16597"/>
    <property type="gene ID" value="TCM_035420"/>
</dbReference>
<dbReference type="Pfam" id="PF13041">
    <property type="entry name" value="PPR_2"/>
    <property type="match status" value="3"/>
</dbReference>
<dbReference type="InParanoid" id="A0A061FIV2"/>
<name>A0A061FIV2_THECC</name>
<dbReference type="PANTHER" id="PTHR47926">
    <property type="entry name" value="PENTATRICOPEPTIDE REPEAT-CONTAINING PROTEIN"/>
    <property type="match status" value="1"/>
</dbReference>
<dbReference type="FunCoup" id="A0A061FIV2">
    <property type="interactions" value="295"/>
</dbReference>
<dbReference type="InterPro" id="IPR046960">
    <property type="entry name" value="PPR_At4g14850-like_plant"/>
</dbReference>
<evidence type="ECO:0000313" key="5">
    <source>
        <dbReference type="Proteomes" id="UP000026915"/>
    </source>
</evidence>
<dbReference type="eggNOG" id="KOG4197">
    <property type="taxonomic scope" value="Eukaryota"/>
</dbReference>